<accession>A0A4C1WQG8</accession>
<proteinExistence type="predicted"/>
<dbReference type="AlphaFoldDB" id="A0A4C1WQG8"/>
<keyword evidence="3" id="KW-1185">Reference proteome</keyword>
<sequence length="83" mass="9245">MNSNRVRFSSKTTLSALRPAQLGLQACSKRHRVIQLNFYRKPWAAPGLVAAYATAPHRLRDTDNGFKSNTLPQQPRGLLKAPS</sequence>
<evidence type="ECO:0000313" key="3">
    <source>
        <dbReference type="Proteomes" id="UP000299102"/>
    </source>
</evidence>
<comment type="caution">
    <text evidence="2">The sequence shown here is derived from an EMBL/GenBank/DDBJ whole genome shotgun (WGS) entry which is preliminary data.</text>
</comment>
<evidence type="ECO:0000256" key="1">
    <source>
        <dbReference type="SAM" id="MobiDB-lite"/>
    </source>
</evidence>
<gene>
    <name evidence="2" type="ORF">EVAR_38484_1</name>
</gene>
<name>A0A4C1WQG8_EUMVA</name>
<evidence type="ECO:0000313" key="2">
    <source>
        <dbReference type="EMBL" id="GBP52337.1"/>
    </source>
</evidence>
<dbReference type="EMBL" id="BGZK01000600">
    <property type="protein sequence ID" value="GBP52337.1"/>
    <property type="molecule type" value="Genomic_DNA"/>
</dbReference>
<reference evidence="2 3" key="1">
    <citation type="journal article" date="2019" name="Commun. Biol.">
        <title>The bagworm genome reveals a unique fibroin gene that provides high tensile strength.</title>
        <authorList>
            <person name="Kono N."/>
            <person name="Nakamura H."/>
            <person name="Ohtoshi R."/>
            <person name="Tomita M."/>
            <person name="Numata K."/>
            <person name="Arakawa K."/>
        </authorList>
    </citation>
    <scope>NUCLEOTIDE SEQUENCE [LARGE SCALE GENOMIC DNA]</scope>
</reference>
<dbReference type="Proteomes" id="UP000299102">
    <property type="component" value="Unassembled WGS sequence"/>
</dbReference>
<organism evidence="2 3">
    <name type="scientific">Eumeta variegata</name>
    <name type="common">Bagworm moth</name>
    <name type="synonym">Eumeta japonica</name>
    <dbReference type="NCBI Taxonomy" id="151549"/>
    <lineage>
        <taxon>Eukaryota</taxon>
        <taxon>Metazoa</taxon>
        <taxon>Ecdysozoa</taxon>
        <taxon>Arthropoda</taxon>
        <taxon>Hexapoda</taxon>
        <taxon>Insecta</taxon>
        <taxon>Pterygota</taxon>
        <taxon>Neoptera</taxon>
        <taxon>Endopterygota</taxon>
        <taxon>Lepidoptera</taxon>
        <taxon>Glossata</taxon>
        <taxon>Ditrysia</taxon>
        <taxon>Tineoidea</taxon>
        <taxon>Psychidae</taxon>
        <taxon>Oiketicinae</taxon>
        <taxon>Eumeta</taxon>
    </lineage>
</organism>
<protein>
    <submittedName>
        <fullName evidence="2">Uncharacterized protein</fullName>
    </submittedName>
</protein>
<feature type="region of interest" description="Disordered" evidence="1">
    <location>
        <begin position="60"/>
        <end position="83"/>
    </location>
</feature>